<dbReference type="EMBL" id="PELP01000222">
    <property type="protein sequence ID" value="RTH03662.1"/>
    <property type="molecule type" value="Genomic_DNA"/>
</dbReference>
<evidence type="ECO:0000313" key="2">
    <source>
        <dbReference type="EMBL" id="RTH03662.1"/>
    </source>
</evidence>
<dbReference type="EMBL" id="PELY01000064">
    <property type="protein sequence ID" value="RTH27667.1"/>
    <property type="molecule type" value="Genomic_DNA"/>
</dbReference>
<proteinExistence type="predicted"/>
<keyword evidence="1" id="KW-1133">Transmembrane helix</keyword>
<keyword evidence="1" id="KW-0812">Transmembrane</keyword>
<gene>
    <name evidence="4" type="ORF">CSW29_10935</name>
    <name evidence="3" type="ORF">CSW38_02920</name>
    <name evidence="2" type="ORF">CSW47_08175</name>
</gene>
<keyword evidence="1" id="KW-0472">Membrane</keyword>
<evidence type="ECO:0000313" key="3">
    <source>
        <dbReference type="EMBL" id="RTH27667.1"/>
    </source>
</evidence>
<accession>A0A430R896</accession>
<dbReference type="Proteomes" id="UP000287306">
    <property type="component" value="Unassembled WGS sequence"/>
</dbReference>
<feature type="transmembrane region" description="Helical" evidence="1">
    <location>
        <begin position="66"/>
        <end position="87"/>
    </location>
</feature>
<evidence type="ECO:0000313" key="5">
    <source>
        <dbReference type="Proteomes" id="UP000286734"/>
    </source>
</evidence>
<dbReference type="AlphaFoldDB" id="A0A430R896"/>
<dbReference type="Proteomes" id="UP000288347">
    <property type="component" value="Unassembled WGS sequence"/>
</dbReference>
<evidence type="ECO:0000313" key="6">
    <source>
        <dbReference type="Proteomes" id="UP000287306"/>
    </source>
</evidence>
<evidence type="ECO:0000256" key="1">
    <source>
        <dbReference type="SAM" id="Phobius"/>
    </source>
</evidence>
<reference evidence="5 6" key="1">
    <citation type="journal article" date="2019" name="Extremophiles">
        <title>Biogeography of thermophiles and predominance of Thermus scotoductus in domestic water heaters.</title>
        <authorList>
            <person name="Wilpiszeski R.L."/>
            <person name="Zhang Z."/>
            <person name="House C.H."/>
        </authorList>
    </citation>
    <scope>NUCLEOTIDE SEQUENCE [LARGE SCALE GENOMIC DNA]</scope>
    <source>
        <strain evidence="4 7">16_S16</strain>
        <strain evidence="3 6">25_S25</strain>
        <strain evidence="2 5">34_S34</strain>
    </source>
</reference>
<feature type="transmembrane region" description="Helical" evidence="1">
    <location>
        <begin position="139"/>
        <end position="163"/>
    </location>
</feature>
<dbReference type="EMBL" id="PEMH01000367">
    <property type="protein sequence ID" value="RTH97896.1"/>
    <property type="molecule type" value="Genomic_DNA"/>
</dbReference>
<sequence>MFKEPGRVFRPRPLPLLTWLSQLPPGRLLLLVYGLLLFGGALPYLVAPESLGSWKPHPRGFQESVAWTVFLHNALIALLISHFLPWLEGFLPPVWRGKWAGKLFLLCSALVTGVMASPHGLPQGAWYLALALPLALGEYLAFTLAAFGRIGIALLLLALLALYEGWISGMV</sequence>
<evidence type="ECO:0000313" key="4">
    <source>
        <dbReference type="EMBL" id="RTH97896.1"/>
    </source>
</evidence>
<feature type="transmembrane region" description="Helical" evidence="1">
    <location>
        <begin position="28"/>
        <end position="46"/>
    </location>
</feature>
<organism evidence="2 5">
    <name type="scientific">Thermus scotoductus</name>
    <dbReference type="NCBI Taxonomy" id="37636"/>
    <lineage>
        <taxon>Bacteria</taxon>
        <taxon>Thermotogati</taxon>
        <taxon>Deinococcota</taxon>
        <taxon>Deinococci</taxon>
        <taxon>Thermales</taxon>
        <taxon>Thermaceae</taxon>
        <taxon>Thermus</taxon>
    </lineage>
</organism>
<name>A0A430R896_THESC</name>
<protein>
    <submittedName>
        <fullName evidence="2">Uncharacterized protein</fullName>
    </submittedName>
</protein>
<comment type="caution">
    <text evidence="2">The sequence shown here is derived from an EMBL/GenBank/DDBJ whole genome shotgun (WGS) entry which is preliminary data.</text>
</comment>
<evidence type="ECO:0000313" key="7">
    <source>
        <dbReference type="Proteomes" id="UP000288347"/>
    </source>
</evidence>
<feature type="transmembrane region" description="Helical" evidence="1">
    <location>
        <begin position="99"/>
        <end position="119"/>
    </location>
</feature>
<dbReference type="Proteomes" id="UP000286734">
    <property type="component" value="Unassembled WGS sequence"/>
</dbReference>